<protein>
    <recommendedName>
        <fullName evidence="1">Metallo-beta-lactamase domain-containing protein</fullName>
    </recommendedName>
</protein>
<dbReference type="InterPro" id="IPR001279">
    <property type="entry name" value="Metallo-B-lactamas"/>
</dbReference>
<dbReference type="SUPFAM" id="SSF56281">
    <property type="entry name" value="Metallo-hydrolase/oxidoreductase"/>
    <property type="match status" value="1"/>
</dbReference>
<dbReference type="Proteomes" id="UP000001868">
    <property type="component" value="Plasmid pHLK1"/>
</dbReference>
<dbReference type="Pfam" id="PF00753">
    <property type="entry name" value="Lactamase_B"/>
    <property type="match status" value="1"/>
</dbReference>
<dbReference type="AlphaFoldDB" id="B4RIR3"/>
<gene>
    <name evidence="2" type="ordered locus">PHZ_p0296</name>
</gene>
<dbReference type="SMART" id="SM00849">
    <property type="entry name" value="Lactamase_B"/>
    <property type="match status" value="1"/>
</dbReference>
<keyword evidence="2" id="KW-0614">Plasmid</keyword>
<proteinExistence type="predicted"/>
<feature type="domain" description="Metallo-beta-lactamase" evidence="1">
    <location>
        <begin position="24"/>
        <end position="191"/>
    </location>
</feature>
<name>B4RIR3_PHEZH</name>
<dbReference type="InterPro" id="IPR036866">
    <property type="entry name" value="RibonucZ/Hydroxyglut_hydro"/>
</dbReference>
<accession>B4RIR3</accession>
<dbReference type="Gene3D" id="3.60.15.10">
    <property type="entry name" value="Ribonuclease Z/Hydroxyacylglutathione hydrolase-like"/>
    <property type="match status" value="1"/>
</dbReference>
<evidence type="ECO:0000259" key="1">
    <source>
        <dbReference type="SMART" id="SM00849"/>
    </source>
</evidence>
<geneLocation type="plasmid" evidence="3">
    <name>pHLK1</name>
</geneLocation>
<keyword evidence="3" id="KW-1185">Reference proteome</keyword>
<dbReference type="eggNOG" id="COG0491">
    <property type="taxonomic scope" value="Bacteria"/>
</dbReference>
<dbReference type="KEGG" id="pzu:PHZ_p0296"/>
<dbReference type="HOGENOM" id="CLU_089253_0_0_5"/>
<organism evidence="2 3">
    <name type="scientific">Phenylobacterium zucineum (strain HLK1)</name>
    <dbReference type="NCBI Taxonomy" id="450851"/>
    <lineage>
        <taxon>Bacteria</taxon>
        <taxon>Pseudomonadati</taxon>
        <taxon>Pseudomonadota</taxon>
        <taxon>Alphaproteobacteria</taxon>
        <taxon>Caulobacterales</taxon>
        <taxon>Caulobacteraceae</taxon>
        <taxon>Phenylobacterium</taxon>
    </lineage>
</organism>
<dbReference type="EMBL" id="CP000748">
    <property type="protein sequence ID" value="ACG80238.1"/>
    <property type="molecule type" value="Genomic_DNA"/>
</dbReference>
<sequence>MQQIYPDLWQTRAEQPLPSVADLVTRAYLITRADGNLLIYSTGLADEHQAIGDLGGIRRQYLSHVDEAGPALKTLQETFGSELWGHAVEADAVLRRAGVAPNRTFTGPETHGDLEVMPLPGHTPGSTAYLYRSPHGRTYLFTGDTIGRDDRGVWTAGYLPFSDKAQLVATLRRLAELAPDVVLSSAFGRNHPHTEMTAPGQWRAAVDEALAPLLTAA</sequence>
<dbReference type="PANTHER" id="PTHR42773">
    <property type="entry name" value="METALLO-BETA-LACTAMASE-RELATED"/>
    <property type="match status" value="1"/>
</dbReference>
<evidence type="ECO:0000313" key="2">
    <source>
        <dbReference type="EMBL" id="ACG80238.1"/>
    </source>
</evidence>
<dbReference type="PANTHER" id="PTHR42773:SF1">
    <property type="entry name" value="METALLO-BETA-LACTAMASE FAMILY PROTEIN"/>
    <property type="match status" value="1"/>
</dbReference>
<dbReference type="RefSeq" id="WP_012520534.1">
    <property type="nucleotide sequence ID" value="NC_011143.1"/>
</dbReference>
<dbReference type="OrthoDB" id="9802991at2"/>
<reference evidence="2 3" key="1">
    <citation type="journal article" date="2008" name="BMC Genomics">
        <title>Complete genome of Phenylobacterium zucineum - a novel facultative intracellular bacterium isolated from human erythroleukemia cell line K562.</title>
        <authorList>
            <person name="Luo Y."/>
            <person name="Xu X."/>
            <person name="Ding Z."/>
            <person name="Liu Z."/>
            <person name="Zhang B."/>
            <person name="Yan Z."/>
            <person name="Sun J."/>
            <person name="Hu S."/>
            <person name="Hu X."/>
        </authorList>
    </citation>
    <scope>NUCLEOTIDE SEQUENCE [LARGE SCALE GENOMIC DNA]</scope>
    <source>
        <strain evidence="3">HLK1</strain>
        <plasmid evidence="3">HLK1</plasmid>
        <plasmid evidence="3">Plasmid pHLK1</plasmid>
    </source>
</reference>
<evidence type="ECO:0000313" key="3">
    <source>
        <dbReference type="Proteomes" id="UP000001868"/>
    </source>
</evidence>